<accession>A0A1I8BRN1</accession>
<name>A0A1I8BRN1_MELHA</name>
<reference evidence="3" key="1">
    <citation type="submission" date="2016-11" db="UniProtKB">
        <authorList>
            <consortium name="WormBaseParasite"/>
        </authorList>
    </citation>
    <scope>IDENTIFICATION</scope>
</reference>
<dbReference type="Proteomes" id="UP000095281">
    <property type="component" value="Unplaced"/>
</dbReference>
<evidence type="ECO:0000313" key="3">
    <source>
        <dbReference type="WBParaSite" id="MhA1_Contig517.frz3.gene7"/>
    </source>
</evidence>
<feature type="coiled-coil region" evidence="1">
    <location>
        <begin position="154"/>
        <end position="202"/>
    </location>
</feature>
<keyword evidence="2" id="KW-1185">Reference proteome</keyword>
<sequence>MLRTLKYKLSGYKPAEERIKHTKNYEQLKNSVNSIITIRKCGYKDLIDILKKINKIEEKKRIHNEIMKNEEIIQILKEMKNNEEQTIEEIEKNELAKPILEEINKYQEEIIQKLEKINKDKVTKLIPGKMKNNEEQIIEQIKKNAVTKQNLDKINKYEEETKQIHEKIKEIDEQILEKIKKNEELKRSLNEIMKNVERIQILEKFRNSQEFLVLLDELEIELKKVKDSSNEEYLTQQLSDLKSAAKLGYLRILFAIELCDNIHCFYKNTDDVDYMKKYCDDTVKVDELKSLVEKFNPNIKHKNILC</sequence>
<evidence type="ECO:0000256" key="1">
    <source>
        <dbReference type="SAM" id="Coils"/>
    </source>
</evidence>
<dbReference type="AlphaFoldDB" id="A0A1I8BRN1"/>
<keyword evidence="1" id="KW-0175">Coiled coil</keyword>
<feature type="coiled-coil region" evidence="1">
    <location>
        <begin position="69"/>
        <end position="96"/>
    </location>
</feature>
<proteinExistence type="predicted"/>
<organism evidence="2 3">
    <name type="scientific">Meloidogyne hapla</name>
    <name type="common">Root-knot nematode worm</name>
    <dbReference type="NCBI Taxonomy" id="6305"/>
    <lineage>
        <taxon>Eukaryota</taxon>
        <taxon>Metazoa</taxon>
        <taxon>Ecdysozoa</taxon>
        <taxon>Nematoda</taxon>
        <taxon>Chromadorea</taxon>
        <taxon>Rhabditida</taxon>
        <taxon>Tylenchina</taxon>
        <taxon>Tylenchomorpha</taxon>
        <taxon>Tylenchoidea</taxon>
        <taxon>Meloidogynidae</taxon>
        <taxon>Meloidogyninae</taxon>
        <taxon>Meloidogyne</taxon>
    </lineage>
</organism>
<dbReference type="WBParaSite" id="MhA1_Contig517.frz3.gene7">
    <property type="protein sequence ID" value="MhA1_Contig517.frz3.gene7"/>
    <property type="gene ID" value="MhA1_Contig517.frz3.gene7"/>
</dbReference>
<protein>
    <submittedName>
        <fullName evidence="3">Borrelia family protein PFam57/62</fullName>
    </submittedName>
</protein>
<evidence type="ECO:0000313" key="2">
    <source>
        <dbReference type="Proteomes" id="UP000095281"/>
    </source>
</evidence>